<dbReference type="Proteomes" id="UP000299102">
    <property type="component" value="Unassembled WGS sequence"/>
</dbReference>
<sequence>MTTYRITGKQNSPFVVELVGFVLTSPMTQNDLQNLMTPIAIQFPVTIGTALFHPVVITKVYLDSYPNLRLCAAAVSLLLGRIGQWSGKEIARSALSLAARLRRNATMSRAFSCVQPTFIDL</sequence>
<evidence type="ECO:0000313" key="2">
    <source>
        <dbReference type="Proteomes" id="UP000299102"/>
    </source>
</evidence>
<name>A0A4C1XK85_EUMVA</name>
<gene>
    <name evidence="1" type="ORF">EVAR_56237_1</name>
</gene>
<dbReference type="EMBL" id="BGZK01000848">
    <property type="protein sequence ID" value="GBP62719.1"/>
    <property type="molecule type" value="Genomic_DNA"/>
</dbReference>
<evidence type="ECO:0000313" key="1">
    <source>
        <dbReference type="EMBL" id="GBP62719.1"/>
    </source>
</evidence>
<dbReference type="AlphaFoldDB" id="A0A4C1XK85"/>
<accession>A0A4C1XK85</accession>
<organism evidence="1 2">
    <name type="scientific">Eumeta variegata</name>
    <name type="common">Bagworm moth</name>
    <name type="synonym">Eumeta japonica</name>
    <dbReference type="NCBI Taxonomy" id="151549"/>
    <lineage>
        <taxon>Eukaryota</taxon>
        <taxon>Metazoa</taxon>
        <taxon>Ecdysozoa</taxon>
        <taxon>Arthropoda</taxon>
        <taxon>Hexapoda</taxon>
        <taxon>Insecta</taxon>
        <taxon>Pterygota</taxon>
        <taxon>Neoptera</taxon>
        <taxon>Endopterygota</taxon>
        <taxon>Lepidoptera</taxon>
        <taxon>Glossata</taxon>
        <taxon>Ditrysia</taxon>
        <taxon>Tineoidea</taxon>
        <taxon>Psychidae</taxon>
        <taxon>Oiketicinae</taxon>
        <taxon>Eumeta</taxon>
    </lineage>
</organism>
<keyword evidence="2" id="KW-1185">Reference proteome</keyword>
<proteinExistence type="predicted"/>
<protein>
    <submittedName>
        <fullName evidence="1">Uncharacterized protein</fullName>
    </submittedName>
</protein>
<reference evidence="1 2" key="1">
    <citation type="journal article" date="2019" name="Commun. Biol.">
        <title>The bagworm genome reveals a unique fibroin gene that provides high tensile strength.</title>
        <authorList>
            <person name="Kono N."/>
            <person name="Nakamura H."/>
            <person name="Ohtoshi R."/>
            <person name="Tomita M."/>
            <person name="Numata K."/>
            <person name="Arakawa K."/>
        </authorList>
    </citation>
    <scope>NUCLEOTIDE SEQUENCE [LARGE SCALE GENOMIC DNA]</scope>
</reference>
<comment type="caution">
    <text evidence="1">The sequence shown here is derived from an EMBL/GenBank/DDBJ whole genome shotgun (WGS) entry which is preliminary data.</text>
</comment>